<dbReference type="PIRSF" id="PIRSF039102">
    <property type="entry name" value="Ddl/VanB"/>
    <property type="match status" value="1"/>
</dbReference>
<dbReference type="GO" id="GO:0071555">
    <property type="term" value="P:cell wall organization"/>
    <property type="evidence" value="ECO:0007669"/>
    <property type="project" value="UniProtKB-KW"/>
</dbReference>
<comment type="similarity">
    <text evidence="3 13">Belongs to the D-alanine--D-alanine ligase family.</text>
</comment>
<dbReference type="PROSITE" id="PS50975">
    <property type="entry name" value="ATP_GRASP"/>
    <property type="match status" value="1"/>
</dbReference>
<dbReference type="PROSITE" id="PS00844">
    <property type="entry name" value="DALA_DALA_LIGASE_2"/>
    <property type="match status" value="1"/>
</dbReference>
<dbReference type="NCBIfam" id="NF002527">
    <property type="entry name" value="PRK01966.1-3"/>
    <property type="match status" value="1"/>
</dbReference>
<dbReference type="NCBIfam" id="NF002378">
    <property type="entry name" value="PRK01372.1"/>
    <property type="match status" value="1"/>
</dbReference>
<keyword evidence="6 13" id="KW-0436">Ligase</keyword>
<comment type="cofactor">
    <cofactor evidence="1">
        <name>Mn(2+)</name>
        <dbReference type="ChEBI" id="CHEBI:29035"/>
    </cofactor>
</comment>
<comment type="function">
    <text evidence="13">Cell wall formation.</text>
</comment>
<evidence type="ECO:0000256" key="4">
    <source>
        <dbReference type="ARBA" id="ARBA00012216"/>
    </source>
</evidence>
<dbReference type="InterPro" id="IPR005905">
    <property type="entry name" value="D_ala_D_ala"/>
</dbReference>
<dbReference type="EC" id="6.3.2.4" evidence="4 13"/>
<feature type="active site" evidence="14">
    <location>
        <position position="15"/>
    </location>
</feature>
<sequence>MKKNIAVIMGGYSSEVEISIKSGNVVYKHLNKEKYNPYKVHILKDKWVLVDDNDIEYPINKHDFSAVINNEKISFDCVFNAIHGTPGENGIILAYFDLIELKHTSAPFYQMALTFNKRDTLSVVKEYGIPTATSVYLNQGDEISTTQIIEKVGLPCFVKPNNAGSSFGISKVHTEEELIPALEKAYKEDSEILIESFLDGTEVSVGVIEYKGKVTVLPITEIVSENDFFDYEAKYEGKSQEITPARLTKEQEKRVSEVAKRVYQILNMSGFSRSEYIFVNNEPHFLEMNTVPGITEASILPQQANCAGISLTELFGNAIEMALNN</sequence>
<evidence type="ECO:0000313" key="18">
    <source>
        <dbReference type="EMBL" id="KAB1153145.1"/>
    </source>
</evidence>
<dbReference type="AlphaFoldDB" id="A0A7J5A6J4"/>
<evidence type="ECO:0000256" key="8">
    <source>
        <dbReference type="ARBA" id="ARBA00022840"/>
    </source>
</evidence>
<evidence type="ECO:0000256" key="7">
    <source>
        <dbReference type="ARBA" id="ARBA00022741"/>
    </source>
</evidence>
<evidence type="ECO:0000256" key="3">
    <source>
        <dbReference type="ARBA" id="ARBA00010871"/>
    </source>
</evidence>
<dbReference type="InterPro" id="IPR011127">
    <property type="entry name" value="Dala_Dala_lig_N"/>
</dbReference>
<feature type="active site" evidence="14">
    <location>
        <position position="298"/>
    </location>
</feature>
<name>A0A7J5A6J4_9FLAO</name>
<dbReference type="Pfam" id="PF01820">
    <property type="entry name" value="Dala_Dala_lig_N"/>
    <property type="match status" value="1"/>
</dbReference>
<evidence type="ECO:0000256" key="12">
    <source>
        <dbReference type="ARBA" id="ARBA00047614"/>
    </source>
</evidence>
<dbReference type="SUPFAM" id="SSF52440">
    <property type="entry name" value="PreATP-grasp domain"/>
    <property type="match status" value="1"/>
</dbReference>
<keyword evidence="15" id="KW-0479">Metal-binding</keyword>
<keyword evidence="8 16" id="KW-0067">ATP-binding</keyword>
<keyword evidence="10 13" id="KW-0573">Peptidoglycan synthesis</keyword>
<evidence type="ECO:0000256" key="15">
    <source>
        <dbReference type="PIRSR" id="PIRSR039102-3"/>
    </source>
</evidence>
<evidence type="ECO:0000256" key="16">
    <source>
        <dbReference type="PROSITE-ProRule" id="PRU00409"/>
    </source>
</evidence>
<evidence type="ECO:0000259" key="17">
    <source>
        <dbReference type="PROSITE" id="PS50975"/>
    </source>
</evidence>
<dbReference type="Gene3D" id="3.30.470.20">
    <property type="entry name" value="ATP-grasp fold, B domain"/>
    <property type="match status" value="1"/>
</dbReference>
<dbReference type="OrthoDB" id="9813261at2"/>
<evidence type="ECO:0000256" key="11">
    <source>
        <dbReference type="ARBA" id="ARBA00023316"/>
    </source>
</evidence>
<dbReference type="GO" id="GO:0008716">
    <property type="term" value="F:D-alanine-D-alanine ligase activity"/>
    <property type="evidence" value="ECO:0007669"/>
    <property type="project" value="UniProtKB-UniRule"/>
</dbReference>
<reference evidence="18 19" key="1">
    <citation type="submission" date="2019-09" db="EMBL/GenBank/DDBJ databases">
        <authorList>
            <person name="Cao W.R."/>
        </authorList>
    </citation>
    <scope>NUCLEOTIDE SEQUENCE [LARGE SCALE GENOMIC DNA]</scope>
    <source>
        <strain evidence="19">a4</strain>
    </source>
</reference>
<dbReference type="SUPFAM" id="SSF56059">
    <property type="entry name" value="Glutathione synthetase ATP-binding domain-like"/>
    <property type="match status" value="1"/>
</dbReference>
<feature type="binding site" evidence="15">
    <location>
        <position position="287"/>
    </location>
    <ligand>
        <name>Mg(2+)</name>
        <dbReference type="ChEBI" id="CHEBI:18420"/>
        <label>2</label>
    </ligand>
</feature>
<dbReference type="HAMAP" id="MF_00047">
    <property type="entry name" value="Dala_Dala_lig"/>
    <property type="match status" value="1"/>
</dbReference>
<gene>
    <name evidence="13" type="primary">ddl</name>
    <name evidence="18" type="ORF">F7018_17515</name>
</gene>
<keyword evidence="15" id="KW-0460">Magnesium</keyword>
<dbReference type="GO" id="GO:0009252">
    <property type="term" value="P:peptidoglycan biosynthetic process"/>
    <property type="evidence" value="ECO:0007669"/>
    <property type="project" value="UniProtKB-UniRule"/>
</dbReference>
<dbReference type="Proteomes" id="UP000467305">
    <property type="component" value="Unassembled WGS sequence"/>
</dbReference>
<accession>A0A7J5A6J4</accession>
<dbReference type="Pfam" id="PF07478">
    <property type="entry name" value="Dala_Dala_lig_C"/>
    <property type="match status" value="1"/>
</dbReference>
<keyword evidence="15" id="KW-0464">Manganese</keyword>
<feature type="domain" description="ATP-grasp" evidence="17">
    <location>
        <begin position="121"/>
        <end position="320"/>
    </location>
</feature>
<dbReference type="InterPro" id="IPR000291">
    <property type="entry name" value="D-Ala_lig_Van_CS"/>
</dbReference>
<evidence type="ECO:0000313" key="19">
    <source>
        <dbReference type="Proteomes" id="UP000467305"/>
    </source>
</evidence>
<feature type="active site" evidence="14">
    <location>
        <position position="165"/>
    </location>
</feature>
<dbReference type="InterPro" id="IPR016185">
    <property type="entry name" value="PreATP-grasp_dom_sf"/>
</dbReference>
<keyword evidence="11 13" id="KW-0961">Cell wall biogenesis/degradation</keyword>
<keyword evidence="7 16" id="KW-0547">Nucleotide-binding</keyword>
<dbReference type="GO" id="GO:0005524">
    <property type="term" value="F:ATP binding"/>
    <property type="evidence" value="ECO:0007669"/>
    <property type="project" value="UniProtKB-UniRule"/>
</dbReference>
<comment type="cofactor">
    <cofactor evidence="15">
        <name>Mg(2+)</name>
        <dbReference type="ChEBI" id="CHEBI:18420"/>
    </cofactor>
    <cofactor evidence="15">
        <name>Mn(2+)</name>
        <dbReference type="ChEBI" id="CHEBI:29035"/>
    </cofactor>
    <text evidence="15">Binds 2 magnesium or manganese ions per subunit.</text>
</comment>
<dbReference type="EMBL" id="WAAU01000037">
    <property type="protein sequence ID" value="KAB1153145.1"/>
    <property type="molecule type" value="Genomic_DNA"/>
</dbReference>
<dbReference type="InterPro" id="IPR013815">
    <property type="entry name" value="ATP_grasp_subdomain_1"/>
</dbReference>
<feature type="binding site" evidence="15">
    <location>
        <position position="287"/>
    </location>
    <ligand>
        <name>Mg(2+)</name>
        <dbReference type="ChEBI" id="CHEBI:18420"/>
        <label>1</label>
    </ligand>
</feature>
<keyword evidence="9 13" id="KW-0133">Cell shape</keyword>
<evidence type="ECO:0000256" key="9">
    <source>
        <dbReference type="ARBA" id="ARBA00022960"/>
    </source>
</evidence>
<dbReference type="PANTHER" id="PTHR23132:SF23">
    <property type="entry name" value="D-ALANINE--D-ALANINE LIGASE B"/>
    <property type="match status" value="1"/>
</dbReference>
<protein>
    <recommendedName>
        <fullName evidence="4 13">D-alanine--D-alanine ligase</fullName>
        <ecNumber evidence="4 13">6.3.2.4</ecNumber>
    </recommendedName>
    <alternativeName>
        <fullName evidence="13">D-Ala-D-Ala ligase</fullName>
    </alternativeName>
    <alternativeName>
        <fullName evidence="13">D-alanylalanine synthetase</fullName>
    </alternativeName>
</protein>
<evidence type="ECO:0000256" key="14">
    <source>
        <dbReference type="PIRSR" id="PIRSR039102-1"/>
    </source>
</evidence>
<dbReference type="GO" id="GO:0046872">
    <property type="term" value="F:metal ion binding"/>
    <property type="evidence" value="ECO:0007669"/>
    <property type="project" value="UniProtKB-KW"/>
</dbReference>
<dbReference type="Gene3D" id="3.40.50.20">
    <property type="match status" value="1"/>
</dbReference>
<feature type="binding site" evidence="15">
    <location>
        <position position="289"/>
    </location>
    <ligand>
        <name>Mg(2+)</name>
        <dbReference type="ChEBI" id="CHEBI:18420"/>
        <label>2</label>
    </ligand>
</feature>
<evidence type="ECO:0000256" key="13">
    <source>
        <dbReference type="HAMAP-Rule" id="MF_00047"/>
    </source>
</evidence>
<comment type="caution">
    <text evidence="18">The sequence shown here is derived from an EMBL/GenBank/DDBJ whole genome shotgun (WGS) entry which is preliminary data.</text>
</comment>
<dbReference type="GO" id="GO:0005737">
    <property type="term" value="C:cytoplasm"/>
    <property type="evidence" value="ECO:0007669"/>
    <property type="project" value="UniProtKB-SubCell"/>
</dbReference>
<dbReference type="Gene3D" id="3.30.1490.20">
    <property type="entry name" value="ATP-grasp fold, A domain"/>
    <property type="match status" value="1"/>
</dbReference>
<comment type="subcellular location">
    <subcellularLocation>
        <location evidence="2 13">Cytoplasm</location>
    </subcellularLocation>
</comment>
<organism evidence="18 19">
    <name type="scientific">Tenacibaculum aiptasiae</name>
    <dbReference type="NCBI Taxonomy" id="426481"/>
    <lineage>
        <taxon>Bacteria</taxon>
        <taxon>Pseudomonadati</taxon>
        <taxon>Bacteroidota</taxon>
        <taxon>Flavobacteriia</taxon>
        <taxon>Flavobacteriales</taxon>
        <taxon>Flavobacteriaceae</taxon>
        <taxon>Tenacibaculum</taxon>
    </lineage>
</organism>
<keyword evidence="5 13" id="KW-0963">Cytoplasm</keyword>
<keyword evidence="19" id="KW-1185">Reference proteome</keyword>
<evidence type="ECO:0000256" key="6">
    <source>
        <dbReference type="ARBA" id="ARBA00022598"/>
    </source>
</evidence>
<evidence type="ECO:0000256" key="10">
    <source>
        <dbReference type="ARBA" id="ARBA00022984"/>
    </source>
</evidence>
<proteinExistence type="inferred from homology"/>
<dbReference type="GO" id="GO:0008360">
    <property type="term" value="P:regulation of cell shape"/>
    <property type="evidence" value="ECO:0007669"/>
    <property type="project" value="UniProtKB-KW"/>
</dbReference>
<dbReference type="NCBIfam" id="TIGR01205">
    <property type="entry name" value="D_ala_D_alaTIGR"/>
    <property type="match status" value="1"/>
</dbReference>
<dbReference type="InterPro" id="IPR011761">
    <property type="entry name" value="ATP-grasp"/>
</dbReference>
<comment type="pathway">
    <text evidence="13">Cell wall biogenesis; peptidoglycan biosynthesis.</text>
</comment>
<dbReference type="InterPro" id="IPR011095">
    <property type="entry name" value="Dala_Dala_lig_C"/>
</dbReference>
<comment type="catalytic activity">
    <reaction evidence="12 13">
        <text>2 D-alanine + ATP = D-alanyl-D-alanine + ADP + phosphate + H(+)</text>
        <dbReference type="Rhea" id="RHEA:11224"/>
        <dbReference type="ChEBI" id="CHEBI:15378"/>
        <dbReference type="ChEBI" id="CHEBI:30616"/>
        <dbReference type="ChEBI" id="CHEBI:43474"/>
        <dbReference type="ChEBI" id="CHEBI:57416"/>
        <dbReference type="ChEBI" id="CHEBI:57822"/>
        <dbReference type="ChEBI" id="CHEBI:456216"/>
        <dbReference type="EC" id="6.3.2.4"/>
    </reaction>
</comment>
<dbReference type="PANTHER" id="PTHR23132">
    <property type="entry name" value="D-ALANINE--D-ALANINE LIGASE"/>
    <property type="match status" value="1"/>
</dbReference>
<evidence type="ECO:0000256" key="5">
    <source>
        <dbReference type="ARBA" id="ARBA00022490"/>
    </source>
</evidence>
<evidence type="ECO:0000256" key="1">
    <source>
        <dbReference type="ARBA" id="ARBA00001936"/>
    </source>
</evidence>
<dbReference type="UniPathway" id="UPA00219"/>
<dbReference type="RefSeq" id="WP_150901401.1">
    <property type="nucleotide sequence ID" value="NZ_WAAU01000037.1"/>
</dbReference>
<evidence type="ECO:0000256" key="2">
    <source>
        <dbReference type="ARBA" id="ARBA00004496"/>
    </source>
</evidence>